<protein>
    <submittedName>
        <fullName evidence="2">Uncharacterized protein</fullName>
    </submittedName>
</protein>
<dbReference type="RefSeq" id="YP_009694296.1">
    <property type="nucleotide sequence ID" value="NC_044758.1"/>
</dbReference>
<evidence type="ECO:0000256" key="1">
    <source>
        <dbReference type="SAM" id="Phobius"/>
    </source>
</evidence>
<keyword evidence="2" id="KW-0934">Plastid</keyword>
<keyword evidence="1" id="KW-1133">Transmembrane helix</keyword>
<feature type="transmembrane region" description="Helical" evidence="1">
    <location>
        <begin position="96"/>
        <end position="118"/>
    </location>
</feature>
<geneLocation type="plastid" evidence="2"/>
<organism evidence="2">
    <name type="scientific">Hapterophycus canaliculatus</name>
    <dbReference type="NCBI Taxonomy" id="2567908"/>
    <lineage>
        <taxon>Eukaryota</taxon>
        <taxon>Sar</taxon>
        <taxon>Stramenopiles</taxon>
        <taxon>Ochrophyta</taxon>
        <taxon>PX clade</taxon>
        <taxon>Phaeophyceae</taxon>
        <taxon>Ectocarpales</taxon>
        <taxon>Scytosiphonaceae</taxon>
        <taxon>Hapterophycus</taxon>
    </lineage>
</organism>
<feature type="transmembrane region" description="Helical" evidence="1">
    <location>
        <begin position="12"/>
        <end position="29"/>
    </location>
</feature>
<feature type="transmembrane region" description="Helical" evidence="1">
    <location>
        <begin position="41"/>
        <end position="64"/>
    </location>
</feature>
<feature type="transmembrane region" description="Helical" evidence="1">
    <location>
        <begin position="130"/>
        <end position="151"/>
    </location>
</feature>
<reference evidence="2" key="1">
    <citation type="journal article" date="2020" name="Sci. Rep.">
        <title>Organelle inheritance and genome architecture variation in isogamous brown algae.</title>
        <authorList>
            <person name="Choi J.W."/>
            <person name="Graf L."/>
            <person name="Peters A.F."/>
            <person name="Cock J.M."/>
            <person name="Nishitsuji K."/>
            <person name="Arimoto A."/>
            <person name="Shoguchi E."/>
            <person name="Nagasato C."/>
            <person name="Choi C.G."/>
            <person name="Yoon H.S."/>
        </authorList>
    </citation>
    <scope>NUCLEOTIDE SEQUENCE</scope>
</reference>
<keyword evidence="1" id="KW-0472">Membrane</keyword>
<name>A0A5A4MJ83_9PHAE</name>
<feature type="transmembrane region" description="Helical" evidence="1">
    <location>
        <begin position="163"/>
        <end position="185"/>
    </location>
</feature>
<dbReference type="AlphaFoldDB" id="A0A5A4MJ83"/>
<sequence length="227" mass="27043">MKEAIRVLLGLYWLEIVILVLFLVIAFILEQKFNFKKPRQWFFAFNALIFTRSFSAIAYAVPYLDMINLHIPLLKDDHPLVLRLFMPNFIADSIDVIQQIPFLTFIYLSIGYGFFIRYKIPGDRFVRYNIMYSIMLVSLQGILNEMFLAFTDTFIVDDYLRSQVTLMAFFCWLSLYIPCFVRAFLGKYDRNEFIREAVEVHLGRDGPDFIWWDRERKDKAPKRPPLN</sequence>
<accession>A0A5A4MJ83</accession>
<proteinExistence type="predicted"/>
<keyword evidence="1" id="KW-0812">Transmembrane</keyword>
<dbReference type="GeneID" id="41824997"/>
<gene>
    <name evidence="2" type="primary">Escp124</name>
    <name evidence="2" type="ORF">Scana_069</name>
</gene>
<dbReference type="EMBL" id="MF591718">
    <property type="protein sequence ID" value="AXU40713.1"/>
    <property type="molecule type" value="Genomic_DNA"/>
</dbReference>
<evidence type="ECO:0000313" key="2">
    <source>
        <dbReference type="EMBL" id="AXU40713.1"/>
    </source>
</evidence>